<reference evidence="3 4" key="2">
    <citation type="submission" date="2018-11" db="EMBL/GenBank/DDBJ databases">
        <authorList>
            <consortium name="Pathogen Informatics"/>
        </authorList>
    </citation>
    <scope>NUCLEOTIDE SEQUENCE [LARGE SCALE GENOMIC DNA]</scope>
</reference>
<accession>A0A0R3TDV2</accession>
<evidence type="ECO:0000256" key="1">
    <source>
        <dbReference type="SAM" id="MobiDB-lite"/>
    </source>
</evidence>
<evidence type="ECO:0000313" key="5">
    <source>
        <dbReference type="WBParaSite" id="HNAJ_0000524101-mRNA-1"/>
    </source>
</evidence>
<dbReference type="WBParaSite" id="HNAJ_0000524101-mRNA-1">
    <property type="protein sequence ID" value="HNAJ_0000524101-mRNA-1"/>
    <property type="gene ID" value="HNAJ_0000524101"/>
</dbReference>
<feature type="region of interest" description="Disordered" evidence="1">
    <location>
        <begin position="55"/>
        <end position="80"/>
    </location>
</feature>
<protein>
    <submittedName>
        <fullName evidence="3 5">Uncharacterized protein</fullName>
    </submittedName>
</protein>
<keyword evidence="4" id="KW-1185">Reference proteome</keyword>
<dbReference type="Proteomes" id="UP000278807">
    <property type="component" value="Unassembled WGS sequence"/>
</dbReference>
<feature type="compositionally biased region" description="Basic residues" evidence="1">
    <location>
        <begin position="258"/>
        <end position="268"/>
    </location>
</feature>
<gene>
    <name evidence="3" type="ORF">HNAJ_LOCUS5237</name>
</gene>
<organism evidence="5">
    <name type="scientific">Rodentolepis nana</name>
    <name type="common">Dwarf tapeworm</name>
    <name type="synonym">Hymenolepis nana</name>
    <dbReference type="NCBI Taxonomy" id="102285"/>
    <lineage>
        <taxon>Eukaryota</taxon>
        <taxon>Metazoa</taxon>
        <taxon>Spiralia</taxon>
        <taxon>Lophotrochozoa</taxon>
        <taxon>Platyhelminthes</taxon>
        <taxon>Cestoda</taxon>
        <taxon>Eucestoda</taxon>
        <taxon>Cyclophyllidea</taxon>
        <taxon>Hymenolepididae</taxon>
        <taxon>Rodentolepis</taxon>
    </lineage>
</organism>
<evidence type="ECO:0000256" key="2">
    <source>
        <dbReference type="SAM" id="SignalP"/>
    </source>
</evidence>
<feature type="region of interest" description="Disordered" evidence="1">
    <location>
        <begin position="252"/>
        <end position="274"/>
    </location>
</feature>
<evidence type="ECO:0000313" key="3">
    <source>
        <dbReference type="EMBL" id="VDO01097.1"/>
    </source>
</evidence>
<dbReference type="EMBL" id="UZAE01004282">
    <property type="protein sequence ID" value="VDO01097.1"/>
    <property type="molecule type" value="Genomic_DNA"/>
</dbReference>
<keyword evidence="2" id="KW-0732">Signal</keyword>
<dbReference type="PROSITE" id="PS51257">
    <property type="entry name" value="PROKAR_LIPOPROTEIN"/>
    <property type="match status" value="1"/>
</dbReference>
<dbReference type="AlphaFoldDB" id="A0A0R3TDV2"/>
<reference evidence="5" key="1">
    <citation type="submission" date="2017-02" db="UniProtKB">
        <authorList>
            <consortium name="WormBaseParasite"/>
        </authorList>
    </citation>
    <scope>IDENTIFICATION</scope>
</reference>
<sequence>MKGLLLMLLLCAAFVVLISCSPAPKNRNYLRTQNNNMKPRLTTRNKRSTLIEQKSPRQLRRKLPKTSNKPSIGRRRSRRSKIMKVGTKGNKVIRTAKKITMQPSVVTTGKIISTTTVEPTTFLTTQDTLSPTNFTEKVAEKTTTPERPITKSKIEKSEVRKRSKNWKNRYNQQQTYKIEPVKYYSEIFDPVLFPIIPQQTNQINPFEYHLLNPLPEHDQQFQWYYEPWPDFQYNSWEDSNWLASFKGRDKKPDYCTSKNKKKKPKKGQLKTVAEAKKQPISFTNDTAPQTTTTEEMSKITIPPLFQETVNEIEMLIDEHRTQLRSESNREIRRLLAKRMKASLEDGANHIKNLLRTDPFAGN</sequence>
<name>A0A0R3TDV2_RODNA</name>
<proteinExistence type="predicted"/>
<feature type="chain" id="PRO_5043131781" evidence="2">
    <location>
        <begin position="21"/>
        <end position="362"/>
    </location>
</feature>
<feature type="signal peptide" evidence="2">
    <location>
        <begin position="1"/>
        <end position="20"/>
    </location>
</feature>
<evidence type="ECO:0000313" key="4">
    <source>
        <dbReference type="Proteomes" id="UP000278807"/>
    </source>
</evidence>